<evidence type="ECO:0000313" key="1">
    <source>
        <dbReference type="EMBL" id="PAN41193.1"/>
    </source>
</evidence>
<dbReference type="EMBL" id="CM008053">
    <property type="protein sequence ID" value="PAN41193.1"/>
    <property type="molecule type" value="Genomic_DNA"/>
</dbReference>
<dbReference type="AlphaFoldDB" id="A0A2S3ICB0"/>
<protein>
    <submittedName>
        <fullName evidence="1">Uncharacterized protein</fullName>
    </submittedName>
</protein>
<accession>A0A2S3ICB0</accession>
<gene>
    <name evidence="1" type="ORF">PAHAL_8G025200</name>
</gene>
<dbReference type="Proteomes" id="UP000243499">
    <property type="component" value="Chromosome 8"/>
</dbReference>
<proteinExistence type="predicted"/>
<reference evidence="1" key="1">
    <citation type="submission" date="2018-04" db="EMBL/GenBank/DDBJ databases">
        <title>WGS assembly of Panicum hallii.</title>
        <authorList>
            <person name="Lovell J."/>
            <person name="Jenkins J."/>
            <person name="Lowry D."/>
            <person name="Mamidi S."/>
            <person name="Sreedasyam A."/>
            <person name="Weng X."/>
            <person name="Barry K."/>
            <person name="Bonette J."/>
            <person name="Campitelli B."/>
            <person name="Daum C."/>
            <person name="Gordon S."/>
            <person name="Gould B."/>
            <person name="Lipzen A."/>
            <person name="Macqueen A."/>
            <person name="Palacio-Mejia J."/>
            <person name="Plott C."/>
            <person name="Shakirov E."/>
            <person name="Shu S."/>
            <person name="Yoshinaga Y."/>
            <person name="Zane M."/>
            <person name="Rokhsar D."/>
            <person name="Grimwood J."/>
            <person name="Schmutz J."/>
            <person name="Juenger T."/>
        </authorList>
    </citation>
    <scope>NUCLEOTIDE SEQUENCE [LARGE SCALE GENOMIC DNA]</scope>
    <source>
        <strain evidence="1">FIL2</strain>
    </source>
</reference>
<sequence length="53" mass="5783">MAPKFAFMYKLHLPRGQEVHTLVLSGLQMKVYGMGRQTGRGGGPGCSCLLEET</sequence>
<organism evidence="1">
    <name type="scientific">Panicum hallii</name>
    <dbReference type="NCBI Taxonomy" id="206008"/>
    <lineage>
        <taxon>Eukaryota</taxon>
        <taxon>Viridiplantae</taxon>
        <taxon>Streptophyta</taxon>
        <taxon>Embryophyta</taxon>
        <taxon>Tracheophyta</taxon>
        <taxon>Spermatophyta</taxon>
        <taxon>Magnoliopsida</taxon>
        <taxon>Liliopsida</taxon>
        <taxon>Poales</taxon>
        <taxon>Poaceae</taxon>
        <taxon>PACMAD clade</taxon>
        <taxon>Panicoideae</taxon>
        <taxon>Panicodae</taxon>
        <taxon>Paniceae</taxon>
        <taxon>Panicinae</taxon>
        <taxon>Panicum</taxon>
        <taxon>Panicum sect. Panicum</taxon>
    </lineage>
</organism>
<dbReference type="Gramene" id="PAN41193">
    <property type="protein sequence ID" value="PAN41193"/>
    <property type="gene ID" value="PAHAL_8G025200"/>
</dbReference>
<name>A0A2S3ICB0_9POAL</name>